<evidence type="ECO:0000256" key="1">
    <source>
        <dbReference type="ARBA" id="ARBA00022679"/>
    </source>
</evidence>
<proteinExistence type="predicted"/>
<dbReference type="Proteomes" id="UP000255024">
    <property type="component" value="Unassembled WGS sequence"/>
</dbReference>
<organism evidence="4 5">
    <name type="scientific">Myroides odoratus</name>
    <name type="common">Flavobacterium odoratum</name>
    <dbReference type="NCBI Taxonomy" id="256"/>
    <lineage>
        <taxon>Bacteria</taxon>
        <taxon>Pseudomonadati</taxon>
        <taxon>Bacteroidota</taxon>
        <taxon>Flavobacteriia</taxon>
        <taxon>Flavobacteriales</taxon>
        <taxon>Flavobacteriaceae</taxon>
        <taxon>Myroides</taxon>
    </lineage>
</organism>
<feature type="domain" description="N-acetyltransferase" evidence="3">
    <location>
        <begin position="154"/>
        <end position="280"/>
    </location>
</feature>
<feature type="domain" description="N-acetyltransferase" evidence="3">
    <location>
        <begin position="1"/>
        <end position="153"/>
    </location>
</feature>
<name>A0A378RIC1_MYROD</name>
<dbReference type="AlphaFoldDB" id="A0A378RIC1"/>
<keyword evidence="1 4" id="KW-0808">Transferase</keyword>
<dbReference type="EMBL" id="UGQL01000001">
    <property type="protein sequence ID" value="STZ26773.1"/>
    <property type="molecule type" value="Genomic_DNA"/>
</dbReference>
<dbReference type="RefSeq" id="WP_115089850.1">
    <property type="nucleotide sequence ID" value="NZ_CP068107.1"/>
</dbReference>
<dbReference type="GO" id="GO:0016747">
    <property type="term" value="F:acyltransferase activity, transferring groups other than amino-acyl groups"/>
    <property type="evidence" value="ECO:0007669"/>
    <property type="project" value="InterPro"/>
</dbReference>
<dbReference type="InterPro" id="IPR016181">
    <property type="entry name" value="Acyl_CoA_acyltransferase"/>
</dbReference>
<evidence type="ECO:0000313" key="5">
    <source>
        <dbReference type="Proteomes" id="UP000255024"/>
    </source>
</evidence>
<dbReference type="SUPFAM" id="SSF55729">
    <property type="entry name" value="Acyl-CoA N-acyltransferases (Nat)"/>
    <property type="match status" value="2"/>
</dbReference>
<keyword evidence="5" id="KW-1185">Reference proteome</keyword>
<sequence length="280" mass="31517">MKVIDLSQVDKEAIVQVLNESFADYIIPLQLTVEQLENKIAAENIQLNLSVGVLDQEKLVGFMLHALNTVEGKLTAYNAATGVVPSHRGQGLVAKMYTWLFEQLTPLKVEQLVLEVIEGNHAAIRAYEKMGYHKARKLICFEGETDVNQKNKPVEIKELTDFNWAVFSSFWDIQPSWQNAVSALENSKARCRILGAYSEGKMVGYLIFNPTSKRVLQLAVDANHRRKGIATQLIQTMQQITESKAIYVYNIDDASAAMAAFFNQLDLTSDLAQFEMKRTL</sequence>
<dbReference type="InterPro" id="IPR050680">
    <property type="entry name" value="YpeA/RimI_acetyltransf"/>
</dbReference>
<dbReference type="Pfam" id="PF00583">
    <property type="entry name" value="Acetyltransf_1"/>
    <property type="match status" value="2"/>
</dbReference>
<dbReference type="PANTHER" id="PTHR43420">
    <property type="entry name" value="ACETYLTRANSFERASE"/>
    <property type="match status" value="1"/>
</dbReference>
<keyword evidence="2" id="KW-0012">Acyltransferase</keyword>
<evidence type="ECO:0000256" key="2">
    <source>
        <dbReference type="ARBA" id="ARBA00023315"/>
    </source>
</evidence>
<dbReference type="Gene3D" id="3.40.630.30">
    <property type="match status" value="2"/>
</dbReference>
<protein>
    <submittedName>
        <fullName evidence="4">Putative acetyltransferase</fullName>
    </submittedName>
</protein>
<reference evidence="4 5" key="1">
    <citation type="submission" date="2018-06" db="EMBL/GenBank/DDBJ databases">
        <authorList>
            <consortium name="Pathogen Informatics"/>
            <person name="Doyle S."/>
        </authorList>
    </citation>
    <scope>NUCLEOTIDE SEQUENCE [LARGE SCALE GENOMIC DNA]</scope>
    <source>
        <strain evidence="4 5">NCTC11179</strain>
    </source>
</reference>
<dbReference type="PROSITE" id="PS51186">
    <property type="entry name" value="GNAT"/>
    <property type="match status" value="2"/>
</dbReference>
<dbReference type="CDD" id="cd04301">
    <property type="entry name" value="NAT_SF"/>
    <property type="match status" value="1"/>
</dbReference>
<evidence type="ECO:0000313" key="4">
    <source>
        <dbReference type="EMBL" id="STZ26773.1"/>
    </source>
</evidence>
<evidence type="ECO:0000259" key="3">
    <source>
        <dbReference type="PROSITE" id="PS51186"/>
    </source>
</evidence>
<gene>
    <name evidence="4" type="ORF">NCTC11179_00300</name>
</gene>
<accession>A0A378RIC1</accession>
<dbReference type="InterPro" id="IPR000182">
    <property type="entry name" value="GNAT_dom"/>
</dbReference>